<protein>
    <recommendedName>
        <fullName evidence="2">histidine kinase</fullName>
        <ecNumber evidence="2">2.7.13.3</ecNumber>
    </recommendedName>
</protein>
<evidence type="ECO:0000256" key="4">
    <source>
        <dbReference type="SAM" id="Phobius"/>
    </source>
</evidence>
<dbReference type="Gene3D" id="3.40.50.2300">
    <property type="match status" value="1"/>
</dbReference>
<dbReference type="Pfam" id="PF00072">
    <property type="entry name" value="Response_reg"/>
    <property type="match status" value="1"/>
</dbReference>
<evidence type="ECO:0000256" key="3">
    <source>
        <dbReference type="PROSITE-ProRule" id="PRU00169"/>
    </source>
</evidence>
<evidence type="ECO:0000313" key="6">
    <source>
        <dbReference type="EMBL" id="RVU20552.1"/>
    </source>
</evidence>
<keyword evidence="4" id="KW-0812">Transmembrane</keyword>
<comment type="catalytic activity">
    <reaction evidence="1">
        <text>ATP + protein L-histidine = ADP + protein N-phospho-L-histidine.</text>
        <dbReference type="EC" id="2.7.13.3"/>
    </reaction>
</comment>
<name>A0A3S2VDU5_9HYPH</name>
<feature type="modified residue" description="4-aspartylphosphate" evidence="3">
    <location>
        <position position="782"/>
    </location>
</feature>
<dbReference type="OrthoDB" id="7992775at2"/>
<dbReference type="Gene3D" id="3.30.450.20">
    <property type="entry name" value="PAS domain"/>
    <property type="match status" value="2"/>
</dbReference>
<dbReference type="InterPro" id="IPR003661">
    <property type="entry name" value="HisK_dim/P_dom"/>
</dbReference>
<evidence type="ECO:0000259" key="5">
    <source>
        <dbReference type="PROSITE" id="PS50110"/>
    </source>
</evidence>
<dbReference type="CDD" id="cd00156">
    <property type="entry name" value="REC"/>
    <property type="match status" value="1"/>
</dbReference>
<dbReference type="EC" id="2.7.13.3" evidence="2"/>
<evidence type="ECO:0000256" key="2">
    <source>
        <dbReference type="ARBA" id="ARBA00012438"/>
    </source>
</evidence>
<dbReference type="Gene3D" id="1.10.287.130">
    <property type="match status" value="1"/>
</dbReference>
<organism evidence="6 7">
    <name type="scientific">Methylobacterium oryzihabitans</name>
    <dbReference type="NCBI Taxonomy" id="2499852"/>
    <lineage>
        <taxon>Bacteria</taxon>
        <taxon>Pseudomonadati</taxon>
        <taxon>Pseudomonadota</taxon>
        <taxon>Alphaproteobacteria</taxon>
        <taxon>Hyphomicrobiales</taxon>
        <taxon>Methylobacteriaceae</taxon>
        <taxon>Methylobacterium</taxon>
    </lineage>
</organism>
<reference evidence="6 7" key="1">
    <citation type="submission" date="2019-01" db="EMBL/GenBank/DDBJ databases">
        <authorList>
            <person name="Chen W.-M."/>
        </authorList>
    </citation>
    <scope>NUCLEOTIDE SEQUENCE [LARGE SCALE GENOMIC DNA]</scope>
    <source>
        <strain evidence="6 7">TER-1</strain>
    </source>
</reference>
<dbReference type="SUPFAM" id="SSF52172">
    <property type="entry name" value="CheY-like"/>
    <property type="match status" value="1"/>
</dbReference>
<keyword evidence="7" id="KW-1185">Reference proteome</keyword>
<keyword evidence="4" id="KW-1133">Transmembrane helix</keyword>
<dbReference type="EMBL" id="SACP01000003">
    <property type="protein sequence ID" value="RVU20552.1"/>
    <property type="molecule type" value="Genomic_DNA"/>
</dbReference>
<dbReference type="CDD" id="cd00082">
    <property type="entry name" value="HisKA"/>
    <property type="match status" value="1"/>
</dbReference>
<dbReference type="InterPro" id="IPR001789">
    <property type="entry name" value="Sig_transdc_resp-reg_receiver"/>
</dbReference>
<dbReference type="PANTHER" id="PTHR43065:SF42">
    <property type="entry name" value="TWO-COMPONENT SENSOR PPRA"/>
    <property type="match status" value="1"/>
</dbReference>
<dbReference type="InterPro" id="IPR035965">
    <property type="entry name" value="PAS-like_dom_sf"/>
</dbReference>
<dbReference type="RefSeq" id="WP_127727527.1">
    <property type="nucleotide sequence ID" value="NZ_SACP01000003.1"/>
</dbReference>
<keyword evidence="3" id="KW-0597">Phosphoprotein</keyword>
<feature type="transmembrane region" description="Helical" evidence="4">
    <location>
        <begin position="12"/>
        <end position="35"/>
    </location>
</feature>
<dbReference type="SUPFAM" id="SSF55785">
    <property type="entry name" value="PYP-like sensor domain (PAS domain)"/>
    <property type="match status" value="1"/>
</dbReference>
<dbReference type="SMART" id="SM00448">
    <property type="entry name" value="REC"/>
    <property type="match status" value="1"/>
</dbReference>
<dbReference type="SMART" id="SM00388">
    <property type="entry name" value="HisKA"/>
    <property type="match status" value="1"/>
</dbReference>
<dbReference type="PROSITE" id="PS50110">
    <property type="entry name" value="RESPONSE_REGULATORY"/>
    <property type="match status" value="1"/>
</dbReference>
<dbReference type="GO" id="GO:0000155">
    <property type="term" value="F:phosphorelay sensor kinase activity"/>
    <property type="evidence" value="ECO:0007669"/>
    <property type="project" value="InterPro"/>
</dbReference>
<sequence>MLGFSTPSLRTVSAAALGLAAALGAAAILAGLGAGTEERRADETRLALRSAATILSNGLDRTLYDVSRDVRLAAQNGLLIQAGPSSEAQHQFLVAWRNLRPEYAEILYAAPNGRVLATASGRAEGSDAGGSAWFGRGRAGTAIIDGSDAGRSGAGSGRLVQIAAPVTTESGVPRGVVAVQLDESWAREAEQLARTALGDAQRGVSFTVLSAAGQVLYRSGPEQAWTGSGAPALEGSASATGFRDFSGLGWMVVARVPAEAALAPGLFPGLGTPVLLPLLLGAIGLAAILGWLLAGPLVRCLRAAGRTCLGEDTTRTLVAPPVAEFRTLVARAIESADRHLIRDHALREAQSALRRSKERVQAFKTLAGWSCWEIDHTTRQVTWSDLTRTRVSDAAERAASLDEIIERIHPEDRAVLQLTMQAALDGSVPHDVTVRSREDGRERRLLMRFTRIIDQGRPTARLHALSREVDDALEGPVRAAPAHPLSPGEPDAAVERRRRDVMRRMTDGIIHDFNNALTVVLTSLSVLQHRHDVSPEGARLLDHALQGAERGAGLTRRMVALTRRQTSTLAQADLRMILSDLDGFLRISVLPEARLAVEIPAELPAAQCSERQIEIALLNLAFEARDTMAPEGRLTVSAAAAELPAPGGPALPPGPYLRVAVINHEPVPAASDAAGGAGIEAVDLLLRQVGGALRRATDAAGATVTELWLPASREAPQVPAPMPVPAFNRPLRVLLVDGDGLLRDSTAAAIADLGHVVTQAGSGLQAMELLAADRDYDVMIADYAMPILSGLQLAAVVSLTNPSLDIVLAAPRGHLPETARRFRQLDKPFRQADIARILVQHAPSARAA</sequence>
<dbReference type="InterPro" id="IPR036097">
    <property type="entry name" value="HisK_dim/P_sf"/>
</dbReference>
<evidence type="ECO:0000256" key="1">
    <source>
        <dbReference type="ARBA" id="ARBA00000085"/>
    </source>
</evidence>
<feature type="domain" description="Response regulatory" evidence="5">
    <location>
        <begin position="732"/>
        <end position="842"/>
    </location>
</feature>
<comment type="caution">
    <text evidence="6">The sequence shown here is derived from an EMBL/GenBank/DDBJ whole genome shotgun (WGS) entry which is preliminary data.</text>
</comment>
<dbReference type="CDD" id="cd00130">
    <property type="entry name" value="PAS"/>
    <property type="match status" value="1"/>
</dbReference>
<evidence type="ECO:0000313" key="7">
    <source>
        <dbReference type="Proteomes" id="UP000286997"/>
    </source>
</evidence>
<feature type="transmembrane region" description="Helical" evidence="4">
    <location>
        <begin position="274"/>
        <end position="294"/>
    </location>
</feature>
<dbReference type="Proteomes" id="UP000286997">
    <property type="component" value="Unassembled WGS sequence"/>
</dbReference>
<dbReference type="InterPro" id="IPR011006">
    <property type="entry name" value="CheY-like_superfamily"/>
</dbReference>
<dbReference type="AlphaFoldDB" id="A0A3S2VDU5"/>
<dbReference type="InterPro" id="IPR000014">
    <property type="entry name" value="PAS"/>
</dbReference>
<dbReference type="PANTHER" id="PTHR43065">
    <property type="entry name" value="SENSOR HISTIDINE KINASE"/>
    <property type="match status" value="1"/>
</dbReference>
<accession>A0A3S2VDU5</accession>
<keyword evidence="4" id="KW-0472">Membrane</keyword>
<proteinExistence type="predicted"/>
<gene>
    <name evidence="6" type="ORF">EOE48_04160</name>
</gene>
<dbReference type="SUPFAM" id="SSF47384">
    <property type="entry name" value="Homodimeric domain of signal transducing histidine kinase"/>
    <property type="match status" value="1"/>
</dbReference>